<evidence type="ECO:0000313" key="4">
    <source>
        <dbReference type="Proteomes" id="UP000017429"/>
    </source>
</evidence>
<dbReference type="Gene3D" id="3.40.50.2000">
    <property type="entry name" value="Glycogen Phosphorylase B"/>
    <property type="match status" value="2"/>
</dbReference>
<keyword evidence="2" id="KW-0808">Transferase</keyword>
<dbReference type="KEGG" id="msch:N508_001387"/>
<keyword evidence="1" id="KW-0328">Glycosyltransferase</keyword>
<dbReference type="GO" id="GO:0008713">
    <property type="term" value="F:ADP-heptose-lipopolysaccharide heptosyltransferase activity"/>
    <property type="evidence" value="ECO:0007669"/>
    <property type="project" value="TreeGrafter"/>
</dbReference>
<dbReference type="CDD" id="cd03789">
    <property type="entry name" value="GT9_LPS_heptosyltransferase"/>
    <property type="match status" value="1"/>
</dbReference>
<dbReference type="eggNOG" id="COG0859">
    <property type="taxonomic scope" value="Bacteria"/>
</dbReference>
<gene>
    <name evidence="3" type="ORF">N508_001387</name>
</gene>
<dbReference type="EMBL" id="CP097562">
    <property type="protein sequence ID" value="USF24304.1"/>
    <property type="molecule type" value="Genomic_DNA"/>
</dbReference>
<dbReference type="GO" id="GO:0009244">
    <property type="term" value="P:lipopolysaccharide core region biosynthetic process"/>
    <property type="evidence" value="ECO:0007669"/>
    <property type="project" value="TreeGrafter"/>
</dbReference>
<dbReference type="SUPFAM" id="SSF53756">
    <property type="entry name" value="UDP-Glycosyltransferase/glycogen phosphorylase"/>
    <property type="match status" value="1"/>
</dbReference>
<dbReference type="Pfam" id="PF01075">
    <property type="entry name" value="Glyco_transf_9"/>
    <property type="match status" value="1"/>
</dbReference>
<dbReference type="PANTHER" id="PTHR30160">
    <property type="entry name" value="TETRAACYLDISACCHARIDE 4'-KINASE-RELATED"/>
    <property type="match status" value="1"/>
</dbReference>
<reference evidence="3" key="2">
    <citation type="submission" date="2022-05" db="EMBL/GenBank/DDBJ databases">
        <authorList>
            <person name="Proctor A.L."/>
            <person name="Phillips G.J."/>
            <person name="Wannemuehler M.J."/>
        </authorList>
    </citation>
    <scope>NUCLEOTIDE SEQUENCE</scope>
    <source>
        <strain evidence="3">ASF457</strain>
    </source>
</reference>
<reference evidence="3" key="3">
    <citation type="submission" date="2022-06" db="EMBL/GenBank/DDBJ databases">
        <title>Resources to Facilitate Use of the Altered Schaedler Flora (ASF) Mouse Model to Study Microbiome Function.</title>
        <authorList>
            <person name="Proctor A."/>
            <person name="Parvinroo S."/>
            <person name="Richie T."/>
            <person name="Jia X."/>
            <person name="Lee S.T.M."/>
            <person name="Karp P.D."/>
            <person name="Paley S."/>
            <person name="Kostic A.D."/>
            <person name="Pierre J.F."/>
            <person name="Wannemuehler M.J."/>
            <person name="Phillips G.J."/>
        </authorList>
    </citation>
    <scope>NUCLEOTIDE SEQUENCE</scope>
    <source>
        <strain evidence="3">ASF457</strain>
    </source>
</reference>
<dbReference type="Proteomes" id="UP000017429">
    <property type="component" value="Chromosome"/>
</dbReference>
<dbReference type="OrthoDB" id="9772349at2"/>
<organism evidence="3 4">
    <name type="scientific">Mucispirillum schaedleri ASF457</name>
    <dbReference type="NCBI Taxonomy" id="1379858"/>
    <lineage>
        <taxon>Bacteria</taxon>
        <taxon>Pseudomonadati</taxon>
        <taxon>Deferribacterota</taxon>
        <taxon>Deferribacteres</taxon>
        <taxon>Deferribacterales</taxon>
        <taxon>Mucispirillaceae</taxon>
        <taxon>Mucispirillum</taxon>
    </lineage>
</organism>
<dbReference type="PANTHER" id="PTHR30160:SF15">
    <property type="entry name" value="GLYCOSYLTRANSFERASE HI_0523-RELATED"/>
    <property type="match status" value="1"/>
</dbReference>
<proteinExistence type="predicted"/>
<keyword evidence="4" id="KW-1185">Reference proteome</keyword>
<evidence type="ECO:0000256" key="1">
    <source>
        <dbReference type="ARBA" id="ARBA00022676"/>
    </source>
</evidence>
<dbReference type="RefSeq" id="WP_023275669.1">
    <property type="nucleotide sequence ID" value="NZ_CP097562.1"/>
</dbReference>
<accession>V2QBR3</accession>
<dbReference type="GO" id="GO:0005829">
    <property type="term" value="C:cytosol"/>
    <property type="evidence" value="ECO:0007669"/>
    <property type="project" value="TreeGrafter"/>
</dbReference>
<dbReference type="AlphaFoldDB" id="V2QBR3"/>
<protein>
    <submittedName>
        <fullName evidence="3">Uncharacterized protein</fullName>
    </submittedName>
</protein>
<reference evidence="3" key="1">
    <citation type="journal article" date="2014" name="Genome Announc.">
        <title>Draft genome sequences of the altered schaedler flora, a defined bacterial community from gnotobiotic mice.</title>
        <authorList>
            <person name="Wannemuehler M.J."/>
            <person name="Overstreet A.M."/>
            <person name="Ward D.V."/>
            <person name="Phillips G.J."/>
        </authorList>
    </citation>
    <scope>NUCLEOTIDE SEQUENCE</scope>
    <source>
        <strain evidence="3">ASF457</strain>
    </source>
</reference>
<dbReference type="InterPro" id="IPR051199">
    <property type="entry name" value="LPS_LOS_Heptosyltrfase"/>
</dbReference>
<evidence type="ECO:0000256" key="2">
    <source>
        <dbReference type="ARBA" id="ARBA00022679"/>
    </source>
</evidence>
<sequence>MKILIWAMARALGDGVIYTGYPREIKKIYPDAEIHIFSTKMYAAAFKNNPNVDKFYFFNTYNKPFNKITRTKIFLNPVFHLKNLLKARHEKYDILIDVDSSYKWSNRFMIRFIMGGGITSSKLYGAVAGKFRENNKYKYDKKFLYKTYTHLFSSFEGSAYSIINPDIDKYDKYELYIPKHKENKAREYFKQTADNDKIIIFNGEGSDKSLSNDKIVETLTKLINTYPEYHFFIIGYSDYIEKYQLIAKDINSPHLHITYKTDIQDTFALIQAADLLISVDTALVHIASAVGTNVCEIISYGKKDYVIGTPRFVEFIQCANKTQEYNQNGFDIDDVINAISKLI</sequence>
<evidence type="ECO:0000313" key="3">
    <source>
        <dbReference type="EMBL" id="USF24304.1"/>
    </source>
</evidence>
<dbReference type="InterPro" id="IPR002201">
    <property type="entry name" value="Glyco_trans_9"/>
</dbReference>
<name>V2QBR3_9BACT</name>